<dbReference type="GO" id="GO:0008889">
    <property type="term" value="F:glycerophosphodiester phosphodiesterase activity"/>
    <property type="evidence" value="ECO:0007669"/>
    <property type="project" value="UniProtKB-EC"/>
</dbReference>
<evidence type="ECO:0000259" key="1">
    <source>
        <dbReference type="PROSITE" id="PS51704"/>
    </source>
</evidence>
<dbReference type="PROSITE" id="PS51704">
    <property type="entry name" value="GP_PDE"/>
    <property type="match status" value="1"/>
</dbReference>
<accession>A0A852RGN0</accession>
<dbReference type="PANTHER" id="PTHR46211:SF14">
    <property type="entry name" value="GLYCEROPHOSPHODIESTER PHOSPHODIESTERASE"/>
    <property type="match status" value="1"/>
</dbReference>
<dbReference type="PANTHER" id="PTHR46211">
    <property type="entry name" value="GLYCEROPHOSPHORYL DIESTER PHOSPHODIESTERASE"/>
    <property type="match status" value="1"/>
</dbReference>
<name>A0A852RGN0_9MICO</name>
<reference evidence="2 3" key="1">
    <citation type="submission" date="2020-07" db="EMBL/GenBank/DDBJ databases">
        <title>Sequencing the genomes of 1000 actinobacteria strains.</title>
        <authorList>
            <person name="Klenk H.-P."/>
        </authorList>
    </citation>
    <scope>NUCLEOTIDE SEQUENCE [LARGE SCALE GENOMIC DNA]</scope>
    <source>
        <strain evidence="2 3">DSM 17380</strain>
    </source>
</reference>
<keyword evidence="3" id="KW-1185">Reference proteome</keyword>
<feature type="domain" description="GP-PDE" evidence="1">
    <location>
        <begin position="65"/>
        <end position="301"/>
    </location>
</feature>
<dbReference type="SUPFAM" id="SSF51695">
    <property type="entry name" value="PLC-like phosphodiesterases"/>
    <property type="match status" value="1"/>
</dbReference>
<dbReference type="Gene3D" id="3.20.20.190">
    <property type="entry name" value="Phosphatidylinositol (PI) phosphodiesterase"/>
    <property type="match status" value="1"/>
</dbReference>
<comment type="caution">
    <text evidence="2">The sequence shown here is derived from an EMBL/GenBank/DDBJ whole genome shotgun (WGS) entry which is preliminary data.</text>
</comment>
<evidence type="ECO:0000313" key="3">
    <source>
        <dbReference type="Proteomes" id="UP000586095"/>
    </source>
</evidence>
<dbReference type="EMBL" id="JACCBD010000001">
    <property type="protein sequence ID" value="NYD28020.1"/>
    <property type="molecule type" value="Genomic_DNA"/>
</dbReference>
<protein>
    <submittedName>
        <fullName evidence="2">Glycerophosphoryl diester phosphodiesterase</fullName>
        <ecNumber evidence="2">3.1.4.46</ecNumber>
    </submittedName>
</protein>
<proteinExistence type="predicted"/>
<sequence length="308" mass="33167">MYRMFSTPGGLFPAPTGPARQRGARTALLAAIFVVLLVTGLGTNPYAASASVLQLHGALSRVEEFGIISHRGAAALAPENTLAAMRIAFDQGVDFVEADLHLTADGVPVLMHDPTVDRTTTGTGPVANLTLAQIQGLDAGSWFDGAFAGERVPTLEAFLDELAPTNSRALIELKGSWNDEQVAAAVALLDARYLMDRVAFESFEIDNLERLAVLAPNYARVMLTREWNRPTLELAAALNISAVGARVSVFEADFALVEDARVLGIGTMVYTLNTVKQWKQARSHGIDLVITDDPVSLEQWRHNQSATV</sequence>
<organism evidence="2 3">
    <name type="scientific">Leucobacter aridicollis</name>
    <dbReference type="NCBI Taxonomy" id="283878"/>
    <lineage>
        <taxon>Bacteria</taxon>
        <taxon>Bacillati</taxon>
        <taxon>Actinomycetota</taxon>
        <taxon>Actinomycetes</taxon>
        <taxon>Micrococcales</taxon>
        <taxon>Microbacteriaceae</taxon>
        <taxon>Leucobacter</taxon>
    </lineage>
</organism>
<dbReference type="InterPro" id="IPR017946">
    <property type="entry name" value="PLC-like_Pdiesterase_TIM-brl"/>
</dbReference>
<dbReference type="GO" id="GO:0006629">
    <property type="term" value="P:lipid metabolic process"/>
    <property type="evidence" value="ECO:0007669"/>
    <property type="project" value="InterPro"/>
</dbReference>
<gene>
    <name evidence="2" type="ORF">BJ960_002823</name>
</gene>
<keyword evidence="2" id="KW-0378">Hydrolase</keyword>
<dbReference type="InterPro" id="IPR030395">
    <property type="entry name" value="GP_PDE_dom"/>
</dbReference>
<dbReference type="EC" id="3.1.4.46" evidence="2"/>
<dbReference type="AlphaFoldDB" id="A0A852RGN0"/>
<dbReference type="Proteomes" id="UP000586095">
    <property type="component" value="Unassembled WGS sequence"/>
</dbReference>
<evidence type="ECO:0000313" key="2">
    <source>
        <dbReference type="EMBL" id="NYD28020.1"/>
    </source>
</evidence>
<dbReference type="Pfam" id="PF03009">
    <property type="entry name" value="GDPD"/>
    <property type="match status" value="1"/>
</dbReference>